<dbReference type="PANTHER" id="PTHR13260">
    <property type="entry name" value="ANAPHASE PROMOTING COMPLEX SUBUNIT 4 APC4"/>
    <property type="match status" value="1"/>
</dbReference>
<keyword evidence="5" id="KW-0131">Cell cycle</keyword>
<dbReference type="Pfam" id="PF12896">
    <property type="entry name" value="ANAPC4"/>
    <property type="match status" value="1"/>
</dbReference>
<evidence type="ECO:0000256" key="1">
    <source>
        <dbReference type="ARBA" id="ARBA00016067"/>
    </source>
</evidence>
<dbReference type="InterPro" id="IPR024977">
    <property type="entry name" value="Apc4-like_WD40_dom"/>
</dbReference>
<feature type="domain" description="Anaphase-promoting complex subunit 4-like WD40" evidence="6">
    <location>
        <begin position="21"/>
        <end position="114"/>
    </location>
</feature>
<dbReference type="InterPro" id="IPR036322">
    <property type="entry name" value="WD40_repeat_dom_sf"/>
</dbReference>
<dbReference type="GO" id="GO:0051301">
    <property type="term" value="P:cell division"/>
    <property type="evidence" value="ECO:0007669"/>
    <property type="project" value="UniProtKB-KW"/>
</dbReference>
<keyword evidence="4" id="KW-0833">Ubl conjugation pathway</keyword>
<protein>
    <recommendedName>
        <fullName evidence="1">Anaphase-promoting complex subunit 4</fullName>
    </recommendedName>
</protein>
<dbReference type="InterPro" id="IPR024790">
    <property type="entry name" value="APC4_long_dom"/>
</dbReference>
<evidence type="ECO:0000256" key="4">
    <source>
        <dbReference type="ARBA" id="ARBA00022786"/>
    </source>
</evidence>
<evidence type="ECO:0000256" key="2">
    <source>
        <dbReference type="ARBA" id="ARBA00022618"/>
    </source>
</evidence>
<dbReference type="Proteomes" id="UP001558652">
    <property type="component" value="Unassembled WGS sequence"/>
</dbReference>
<gene>
    <name evidence="8" type="ORF">AAG570_009026</name>
</gene>
<accession>A0ABD0YSJ4</accession>
<dbReference type="EMBL" id="JBFDAA010000003">
    <property type="protein sequence ID" value="KAL1138965.1"/>
    <property type="molecule type" value="Genomic_DNA"/>
</dbReference>
<organism evidence="8 9">
    <name type="scientific">Ranatra chinensis</name>
    <dbReference type="NCBI Taxonomy" id="642074"/>
    <lineage>
        <taxon>Eukaryota</taxon>
        <taxon>Metazoa</taxon>
        <taxon>Ecdysozoa</taxon>
        <taxon>Arthropoda</taxon>
        <taxon>Hexapoda</taxon>
        <taxon>Insecta</taxon>
        <taxon>Pterygota</taxon>
        <taxon>Neoptera</taxon>
        <taxon>Paraneoptera</taxon>
        <taxon>Hemiptera</taxon>
        <taxon>Heteroptera</taxon>
        <taxon>Panheteroptera</taxon>
        <taxon>Nepomorpha</taxon>
        <taxon>Nepidae</taxon>
        <taxon>Ranatrinae</taxon>
        <taxon>Ranatra</taxon>
    </lineage>
</organism>
<proteinExistence type="predicted"/>
<feature type="domain" description="Anaphase-promoting complex subunit 4 long" evidence="7">
    <location>
        <begin position="231"/>
        <end position="427"/>
    </location>
</feature>
<evidence type="ECO:0000259" key="6">
    <source>
        <dbReference type="Pfam" id="PF12894"/>
    </source>
</evidence>
<comment type="caution">
    <text evidence="8">The sequence shown here is derived from an EMBL/GenBank/DDBJ whole genome shotgun (WGS) entry which is preliminary data.</text>
</comment>
<evidence type="ECO:0000259" key="7">
    <source>
        <dbReference type="Pfam" id="PF12896"/>
    </source>
</evidence>
<evidence type="ECO:0000256" key="5">
    <source>
        <dbReference type="ARBA" id="ARBA00023306"/>
    </source>
</evidence>
<evidence type="ECO:0000256" key="3">
    <source>
        <dbReference type="ARBA" id="ARBA00022776"/>
    </source>
</evidence>
<keyword evidence="2" id="KW-0132">Cell division</keyword>
<keyword evidence="3" id="KW-0498">Mitosis</keyword>
<name>A0ABD0YSJ4_9HEMI</name>
<dbReference type="Pfam" id="PF12894">
    <property type="entry name" value="ANAPC4_WD40"/>
    <property type="match status" value="1"/>
</dbReference>
<dbReference type="InterPro" id="IPR024789">
    <property type="entry name" value="APC4"/>
</dbReference>
<keyword evidence="9" id="KW-1185">Reference proteome</keyword>
<evidence type="ECO:0000313" key="9">
    <source>
        <dbReference type="Proteomes" id="UP001558652"/>
    </source>
</evidence>
<dbReference type="AlphaFoldDB" id="A0ABD0YSJ4"/>
<dbReference type="SUPFAM" id="SSF50978">
    <property type="entry name" value="WD40 repeat-like"/>
    <property type="match status" value="1"/>
</dbReference>
<sequence length="520" mass="57953">MVSNAMRQLEERHMATKVDLMVWSNKMDLLALSNAKGEVTLHRLSWQKVWSLSPPVEGLTVSGIAWRPDGKVIAIAYSNNKDILDKTDYKQVCSSGNEENGGATGGVISCLCWPEEKGSLTGTSYNNAAQDSASTYLPKLPPISRTFGSMTEETNEILEDTKKVMDQTCLNFLLVGTTDGRLTIGVFGLFKIGVLTLPDQGSAEIVGAEISADLKNVFVLALVGKVRLRLFVYDSDILASYCREIHALAYKHGQLMSLVNYLDNTVHAIVESYENMLLLEMESKLSQYTDSTEEGTVSADFLELLMFGVTSDELATFLLQDLTDKGIKKLGNSIELSHSNIQKLILKHVQAVGQNIAYHLTELRGMARHTERFQVLGVDETAVARSFTENGSFLVKASEVQLVIDDSLKKYKALFKWLYTVMLRISDGRTHPDLLFSEISQQETAFIADYLYRLTEDRDDHKGVGAKVVKLGQYICDRDLTTTVPPNPWEVLLKENQCLAKHPSIINRDQTASLVQQHNR</sequence>
<dbReference type="PANTHER" id="PTHR13260:SF0">
    <property type="entry name" value="ANAPHASE-PROMOTING COMPLEX SUBUNIT 4"/>
    <property type="match status" value="1"/>
</dbReference>
<reference evidence="8 9" key="1">
    <citation type="submission" date="2024-07" db="EMBL/GenBank/DDBJ databases">
        <title>Chromosome-level genome assembly of the water stick insect Ranatra chinensis (Heteroptera: Nepidae).</title>
        <authorList>
            <person name="Liu X."/>
        </authorList>
    </citation>
    <scope>NUCLEOTIDE SEQUENCE [LARGE SCALE GENOMIC DNA]</scope>
    <source>
        <strain evidence="8">Cailab_2021Rc</strain>
        <tissue evidence="8">Muscle</tissue>
    </source>
</reference>
<evidence type="ECO:0000313" key="8">
    <source>
        <dbReference type="EMBL" id="KAL1138965.1"/>
    </source>
</evidence>